<protein>
    <submittedName>
        <fullName evidence="1">Uncharacterized protein</fullName>
    </submittedName>
</protein>
<sequence length="202" mass="23186">MKGPRITVSIGDVSVYNIPKRAAMAVSRTLNEHFTANPHSKELHFEAGSLETKAVRILLISWLRDTSKIFEAHQVHFRKQFHSNIAILRAARLLGMECYTNSILQYYISYMKTEVPHYHEIACVEAMHTSYKDPVWTAMVNHLAKHPRLAGAMYYTDRFLEVKDAEARRGYALVEHLLCGYETGEKVWATGKEAAMWWASQV</sequence>
<dbReference type="EMBL" id="JAKJXO020000009">
    <property type="protein sequence ID" value="KAL1600732.1"/>
    <property type="molecule type" value="Genomic_DNA"/>
</dbReference>
<dbReference type="Proteomes" id="UP001521785">
    <property type="component" value="Unassembled WGS sequence"/>
</dbReference>
<reference evidence="1 2" key="1">
    <citation type="submission" date="2024-02" db="EMBL/GenBank/DDBJ databases">
        <title>De novo assembly and annotation of 12 fungi associated with fruit tree decline syndrome in Ontario, Canada.</title>
        <authorList>
            <person name="Sulman M."/>
            <person name="Ellouze W."/>
            <person name="Ilyukhin E."/>
        </authorList>
    </citation>
    <scope>NUCLEOTIDE SEQUENCE [LARGE SCALE GENOMIC DNA]</scope>
    <source>
        <strain evidence="1 2">M42-189</strain>
    </source>
</reference>
<proteinExistence type="predicted"/>
<gene>
    <name evidence="1" type="ORF">SLS60_007120</name>
</gene>
<organism evidence="1 2">
    <name type="scientific">Paraconiothyrium brasiliense</name>
    <dbReference type="NCBI Taxonomy" id="300254"/>
    <lineage>
        <taxon>Eukaryota</taxon>
        <taxon>Fungi</taxon>
        <taxon>Dikarya</taxon>
        <taxon>Ascomycota</taxon>
        <taxon>Pezizomycotina</taxon>
        <taxon>Dothideomycetes</taxon>
        <taxon>Pleosporomycetidae</taxon>
        <taxon>Pleosporales</taxon>
        <taxon>Massarineae</taxon>
        <taxon>Didymosphaeriaceae</taxon>
        <taxon>Paraconiothyrium</taxon>
    </lineage>
</organism>
<evidence type="ECO:0000313" key="1">
    <source>
        <dbReference type="EMBL" id="KAL1600732.1"/>
    </source>
</evidence>
<name>A0ABR3R9U2_9PLEO</name>
<keyword evidence="2" id="KW-1185">Reference proteome</keyword>
<comment type="caution">
    <text evidence="1">The sequence shown here is derived from an EMBL/GenBank/DDBJ whole genome shotgun (WGS) entry which is preliminary data.</text>
</comment>
<accession>A0ABR3R9U2</accession>
<evidence type="ECO:0000313" key="2">
    <source>
        <dbReference type="Proteomes" id="UP001521785"/>
    </source>
</evidence>